<reference evidence="1 2" key="1">
    <citation type="submission" date="2021-03" db="EMBL/GenBank/DDBJ databases">
        <title>Genomic Encyclopedia of Type Strains, Phase III (KMG-III): the genomes of soil and plant-associated and newly described type strains.</title>
        <authorList>
            <person name="Whitman W."/>
        </authorList>
    </citation>
    <scope>NUCLEOTIDE SEQUENCE [LARGE SCALE GENOMIC DNA]</scope>
    <source>
        <strain evidence="1 2">IMMIB AFH-6</strain>
    </source>
</reference>
<name>A0ABS4SNV6_9PROT</name>
<dbReference type="Proteomes" id="UP000781958">
    <property type="component" value="Unassembled WGS sequence"/>
</dbReference>
<dbReference type="RefSeq" id="WP_209768309.1">
    <property type="nucleotide sequence ID" value="NZ_JAGINP010000014.1"/>
</dbReference>
<evidence type="ECO:0000313" key="1">
    <source>
        <dbReference type="EMBL" id="MBP2294241.1"/>
    </source>
</evidence>
<sequence length="126" mass="12721">MDSLEQPNGDLTGDDAPAVAAGCALLATAGDADASTLRGRLQAMLPADALRAFDDHARHIQDNATAGEADAMGVARQAKGDVNGAKRVFSACLNAAGGIDALSPAQATKARSLCESLNLSPTQFGL</sequence>
<accession>A0ABS4SNV6</accession>
<protein>
    <submittedName>
        <fullName evidence="1">Tellurite resistance protein</fullName>
    </submittedName>
</protein>
<gene>
    <name evidence="1" type="ORF">J2851_004027</name>
</gene>
<keyword evidence="2" id="KW-1185">Reference proteome</keyword>
<comment type="caution">
    <text evidence="1">The sequence shown here is derived from an EMBL/GenBank/DDBJ whole genome shotgun (WGS) entry which is preliminary data.</text>
</comment>
<dbReference type="EMBL" id="JAGINP010000014">
    <property type="protein sequence ID" value="MBP2294241.1"/>
    <property type="molecule type" value="Genomic_DNA"/>
</dbReference>
<organism evidence="1 2">
    <name type="scientific">Azospirillum rugosum</name>
    <dbReference type="NCBI Taxonomy" id="416170"/>
    <lineage>
        <taxon>Bacteria</taxon>
        <taxon>Pseudomonadati</taxon>
        <taxon>Pseudomonadota</taxon>
        <taxon>Alphaproteobacteria</taxon>
        <taxon>Rhodospirillales</taxon>
        <taxon>Azospirillaceae</taxon>
        <taxon>Azospirillum</taxon>
    </lineage>
</organism>
<proteinExistence type="predicted"/>
<evidence type="ECO:0000313" key="2">
    <source>
        <dbReference type="Proteomes" id="UP000781958"/>
    </source>
</evidence>